<reference evidence="5 6" key="1">
    <citation type="journal article" date="2016" name="Biochim. Biophys. Acta">
        <title>Characterization of red-shifted phycobilisomes isolated from the chlorophyll f-containing cyanobacterium Halomicronema hongdechloris.</title>
        <authorList>
            <person name="Li Y."/>
            <person name="Lin Y."/>
            <person name="Garvey C.J."/>
            <person name="Birch D."/>
            <person name="Corkery R.W."/>
            <person name="Loughlin P.C."/>
            <person name="Scheer H."/>
            <person name="Willows R.D."/>
            <person name="Chen M."/>
        </authorList>
    </citation>
    <scope>NUCLEOTIDE SEQUENCE [LARGE SCALE GENOMIC DNA]</scope>
    <source>
        <strain evidence="5 6">C2206</strain>
    </source>
</reference>
<dbReference type="Proteomes" id="UP000191901">
    <property type="component" value="Chromosome"/>
</dbReference>
<evidence type="ECO:0000256" key="1">
    <source>
        <dbReference type="ARBA" id="ARBA00022729"/>
    </source>
</evidence>
<dbReference type="CDD" id="cd12797">
    <property type="entry name" value="M23_peptidase"/>
    <property type="match status" value="1"/>
</dbReference>
<keyword evidence="6" id="KW-1185">Reference proteome</keyword>
<dbReference type="PANTHER" id="PTHR21666">
    <property type="entry name" value="PEPTIDASE-RELATED"/>
    <property type="match status" value="1"/>
</dbReference>
<dbReference type="STRING" id="1641165.XM38_01190"/>
<dbReference type="SUPFAM" id="SSF51261">
    <property type="entry name" value="Duplicated hybrid motif"/>
    <property type="match status" value="1"/>
</dbReference>
<feature type="compositionally biased region" description="Low complexity" evidence="2">
    <location>
        <begin position="48"/>
        <end position="67"/>
    </location>
</feature>
<dbReference type="EMBL" id="CP021983">
    <property type="protein sequence ID" value="ASC74030.1"/>
    <property type="molecule type" value="Genomic_DNA"/>
</dbReference>
<feature type="region of interest" description="Disordered" evidence="2">
    <location>
        <begin position="354"/>
        <end position="380"/>
    </location>
</feature>
<dbReference type="InterPro" id="IPR011055">
    <property type="entry name" value="Dup_hybrid_motif"/>
</dbReference>
<feature type="domain" description="M23ase beta-sheet core" evidence="4">
    <location>
        <begin position="231"/>
        <end position="320"/>
    </location>
</feature>
<feature type="signal peptide" evidence="3">
    <location>
        <begin position="1"/>
        <end position="36"/>
    </location>
</feature>
<sequence length="380" mass="39248">MAHKVPDQRPNSPRLLQHTLGIVSGLSLLSSGAAVANPASTPVAGPQSATELLAPAPAAPSGSTASTDPGASASQKPSSPERVPASIPTETDAPADYGNVFIDSTDYSLGATESPDNPTLIFSERSSGCQVTVSQGQPLGTQCTGQASSSSAAGTTTQGNDGVRLGPVNISRQGVSVGNTTVISREAINRRIQPLNLLRRGQQSFVFPLSIPAPITSLFGWRVHPIFGDQRFHSGTDLAAPTGTPVLATQAGQVAVADAIGGYGLTVILRHGEGDLESRYAHLSRILVQPGEWIEQGDVVGLVGSTGNSTGPHLHFEMRQLTAQGWAVVDPSQVLQQSVAQLIDLIDNPLQALNRPADESSAESSASGPLPHRPAQPNAS</sequence>
<name>A0A1Z3HUN6_9CYAN</name>
<evidence type="ECO:0000256" key="2">
    <source>
        <dbReference type="SAM" id="MobiDB-lite"/>
    </source>
</evidence>
<feature type="region of interest" description="Disordered" evidence="2">
    <location>
        <begin position="36"/>
        <end position="99"/>
    </location>
</feature>
<dbReference type="Pfam" id="PF01551">
    <property type="entry name" value="Peptidase_M23"/>
    <property type="match status" value="1"/>
</dbReference>
<feature type="chain" id="PRO_5012667257" evidence="3">
    <location>
        <begin position="37"/>
        <end position="380"/>
    </location>
</feature>
<dbReference type="AlphaFoldDB" id="A0A1Z3HUN6"/>
<gene>
    <name evidence="5" type="primary">mepM_3</name>
    <name evidence="5" type="ORF">XM38_050040</name>
</gene>
<keyword evidence="5" id="KW-0378">Hydrolase</keyword>
<dbReference type="Gene3D" id="2.70.70.10">
    <property type="entry name" value="Glucose Permease (Domain IIA)"/>
    <property type="match status" value="1"/>
</dbReference>
<feature type="compositionally biased region" description="Low complexity" evidence="2">
    <location>
        <begin position="140"/>
        <end position="159"/>
    </location>
</feature>
<dbReference type="InterPro" id="IPR016047">
    <property type="entry name" value="M23ase_b-sheet_dom"/>
</dbReference>
<evidence type="ECO:0000259" key="4">
    <source>
        <dbReference type="Pfam" id="PF01551"/>
    </source>
</evidence>
<keyword evidence="1 3" id="KW-0732">Signal</keyword>
<feature type="region of interest" description="Disordered" evidence="2">
    <location>
        <begin position="140"/>
        <end position="167"/>
    </location>
</feature>
<dbReference type="GO" id="GO:0004222">
    <property type="term" value="F:metalloendopeptidase activity"/>
    <property type="evidence" value="ECO:0007669"/>
    <property type="project" value="TreeGrafter"/>
</dbReference>
<evidence type="ECO:0000313" key="6">
    <source>
        <dbReference type="Proteomes" id="UP000191901"/>
    </source>
</evidence>
<evidence type="ECO:0000256" key="3">
    <source>
        <dbReference type="SAM" id="SignalP"/>
    </source>
</evidence>
<dbReference type="RefSeq" id="WP_225889405.1">
    <property type="nucleotide sequence ID" value="NZ_CP021983.2"/>
</dbReference>
<evidence type="ECO:0000313" key="5">
    <source>
        <dbReference type="EMBL" id="ASC74030.1"/>
    </source>
</evidence>
<accession>A0A1Z3HUN6</accession>
<dbReference type="InterPro" id="IPR050570">
    <property type="entry name" value="Cell_wall_metabolism_enzyme"/>
</dbReference>
<dbReference type="PANTHER" id="PTHR21666:SF289">
    <property type="entry name" value="L-ALA--D-GLU ENDOPEPTIDASE"/>
    <property type="match status" value="1"/>
</dbReference>
<protein>
    <submittedName>
        <fullName evidence="5">Murein DD-endopeptidase MepM</fullName>
        <ecNumber evidence="5">3.4.24.-</ecNumber>
    </submittedName>
</protein>
<organism evidence="5 6">
    <name type="scientific">Halomicronema hongdechloris C2206</name>
    <dbReference type="NCBI Taxonomy" id="1641165"/>
    <lineage>
        <taxon>Bacteria</taxon>
        <taxon>Bacillati</taxon>
        <taxon>Cyanobacteriota</taxon>
        <taxon>Cyanophyceae</taxon>
        <taxon>Nodosilineales</taxon>
        <taxon>Nodosilineaceae</taxon>
        <taxon>Halomicronema</taxon>
    </lineage>
</organism>
<dbReference type="KEGG" id="hhg:XM38_050040"/>
<dbReference type="EC" id="3.4.24.-" evidence="5"/>
<proteinExistence type="predicted"/>